<reference evidence="1" key="1">
    <citation type="journal article" date="2015" name="Nature">
        <title>Complex archaea that bridge the gap between prokaryotes and eukaryotes.</title>
        <authorList>
            <person name="Spang A."/>
            <person name="Saw J.H."/>
            <person name="Jorgensen S.L."/>
            <person name="Zaremba-Niedzwiedzka K."/>
            <person name="Martijn J."/>
            <person name="Lind A.E."/>
            <person name="van Eijk R."/>
            <person name="Schleper C."/>
            <person name="Guy L."/>
            <person name="Ettema T.J."/>
        </authorList>
    </citation>
    <scope>NUCLEOTIDE SEQUENCE</scope>
</reference>
<name>A0A0F9GHJ7_9ZZZZ</name>
<sequence>MKISITTGPPFRELATATIPSSWIELHPTYRMDPSFWIEVERRASSINRNDVPAIRKLIAEVEHDMPADA</sequence>
<gene>
    <name evidence="1" type="ORF">LCGC14_1908710</name>
</gene>
<comment type="caution">
    <text evidence="1">The sequence shown here is derived from an EMBL/GenBank/DDBJ whole genome shotgun (WGS) entry which is preliminary data.</text>
</comment>
<proteinExistence type="predicted"/>
<dbReference type="AlphaFoldDB" id="A0A0F9GHJ7"/>
<dbReference type="EMBL" id="LAZR01020123">
    <property type="protein sequence ID" value="KKL90036.1"/>
    <property type="molecule type" value="Genomic_DNA"/>
</dbReference>
<protein>
    <submittedName>
        <fullName evidence="1">Uncharacterized protein</fullName>
    </submittedName>
</protein>
<accession>A0A0F9GHJ7</accession>
<evidence type="ECO:0000313" key="1">
    <source>
        <dbReference type="EMBL" id="KKL90036.1"/>
    </source>
</evidence>
<organism evidence="1">
    <name type="scientific">marine sediment metagenome</name>
    <dbReference type="NCBI Taxonomy" id="412755"/>
    <lineage>
        <taxon>unclassified sequences</taxon>
        <taxon>metagenomes</taxon>
        <taxon>ecological metagenomes</taxon>
    </lineage>
</organism>